<evidence type="ECO:0000313" key="1">
    <source>
        <dbReference type="EMBL" id="BCB96597.1"/>
    </source>
</evidence>
<dbReference type="EMBL" id="AP022873">
    <property type="protein sequence ID" value="BCB96597.1"/>
    <property type="molecule type" value="Genomic_DNA"/>
</dbReference>
<dbReference type="RefSeq" id="WP_203471785.1">
    <property type="nucleotide sequence ID" value="NZ_AP022873.1"/>
</dbReference>
<organism evidence="1 2">
    <name type="scientific">Dissulfurispira thermophila</name>
    <dbReference type="NCBI Taxonomy" id="2715679"/>
    <lineage>
        <taxon>Bacteria</taxon>
        <taxon>Pseudomonadati</taxon>
        <taxon>Nitrospirota</taxon>
        <taxon>Thermodesulfovibrionia</taxon>
        <taxon>Thermodesulfovibrionales</taxon>
        <taxon>Dissulfurispiraceae</taxon>
        <taxon>Dissulfurispira</taxon>
    </lineage>
</organism>
<protein>
    <submittedName>
        <fullName evidence="1">Uncharacterized protein</fullName>
    </submittedName>
</protein>
<dbReference type="Pfam" id="PF09957">
    <property type="entry name" value="VapB_antitoxin"/>
    <property type="match status" value="1"/>
</dbReference>
<dbReference type="AlphaFoldDB" id="A0A7G1H4C4"/>
<sequence length="78" mass="9061">MRVTLNIPDDLISEVQKATDEKSRTKAIIKAMEEFIRHKKIKELISLRGKVKIDHNLSIFTLDKHFQQIPGLKLFCIS</sequence>
<accession>A0A7G1H4C4</accession>
<reference evidence="1 2" key="1">
    <citation type="submission" date="2020-03" db="EMBL/GenBank/DDBJ databases">
        <title>Complete genome sequences of two sulfur-disproportionating bacterial strains T55J and Mzg5.</title>
        <authorList>
            <person name="Umezawa K."/>
            <person name="Kojima H."/>
            <person name="Kato Y."/>
            <person name="Fukui M."/>
        </authorList>
    </citation>
    <scope>NUCLEOTIDE SEQUENCE [LARGE SCALE GENOMIC DNA]</scope>
    <source>
        <strain evidence="1 2">T55J</strain>
    </source>
</reference>
<gene>
    <name evidence="1" type="ORF">JZK55_15190</name>
</gene>
<dbReference type="InterPro" id="IPR019239">
    <property type="entry name" value="VapB_antitoxin"/>
</dbReference>
<keyword evidence="2" id="KW-1185">Reference proteome</keyword>
<evidence type="ECO:0000313" key="2">
    <source>
        <dbReference type="Proteomes" id="UP000516360"/>
    </source>
</evidence>
<dbReference type="Proteomes" id="UP000516360">
    <property type="component" value="Chromosome"/>
</dbReference>
<dbReference type="KEGG" id="dtp:JZK55_15190"/>
<name>A0A7G1H4C4_9BACT</name>
<proteinExistence type="predicted"/>